<protein>
    <submittedName>
        <fullName evidence="1">Uncharacterized protein</fullName>
    </submittedName>
</protein>
<dbReference type="Proteomes" id="UP000735302">
    <property type="component" value="Unassembled WGS sequence"/>
</dbReference>
<proteinExistence type="predicted"/>
<organism evidence="1 2">
    <name type="scientific">Plakobranchus ocellatus</name>
    <dbReference type="NCBI Taxonomy" id="259542"/>
    <lineage>
        <taxon>Eukaryota</taxon>
        <taxon>Metazoa</taxon>
        <taxon>Spiralia</taxon>
        <taxon>Lophotrochozoa</taxon>
        <taxon>Mollusca</taxon>
        <taxon>Gastropoda</taxon>
        <taxon>Heterobranchia</taxon>
        <taxon>Euthyneura</taxon>
        <taxon>Panpulmonata</taxon>
        <taxon>Sacoglossa</taxon>
        <taxon>Placobranchoidea</taxon>
        <taxon>Plakobranchidae</taxon>
        <taxon>Plakobranchus</taxon>
    </lineage>
</organism>
<reference evidence="1 2" key="1">
    <citation type="journal article" date="2021" name="Elife">
        <title>Chloroplast acquisition without the gene transfer in kleptoplastic sea slugs, Plakobranchus ocellatus.</title>
        <authorList>
            <person name="Maeda T."/>
            <person name="Takahashi S."/>
            <person name="Yoshida T."/>
            <person name="Shimamura S."/>
            <person name="Takaki Y."/>
            <person name="Nagai Y."/>
            <person name="Toyoda A."/>
            <person name="Suzuki Y."/>
            <person name="Arimoto A."/>
            <person name="Ishii H."/>
            <person name="Satoh N."/>
            <person name="Nishiyama T."/>
            <person name="Hasebe M."/>
            <person name="Maruyama T."/>
            <person name="Minagawa J."/>
            <person name="Obokata J."/>
            <person name="Shigenobu S."/>
        </authorList>
    </citation>
    <scope>NUCLEOTIDE SEQUENCE [LARGE SCALE GENOMIC DNA]</scope>
</reference>
<sequence>MTRLWCTGYCFALKSHMNFLMRHSDRVLRPPSHQFRLYAVVSSSASLAFKHHNPNPGLAWDKGHNRRAKHLRPPGTVRESSPSPILKVFSLLLYRSLLPSDLLVSLSNANLPIFGYMPR</sequence>
<comment type="caution">
    <text evidence="1">The sequence shown here is derived from an EMBL/GenBank/DDBJ whole genome shotgun (WGS) entry which is preliminary data.</text>
</comment>
<name>A0AAV3Y6K6_9GAST</name>
<evidence type="ECO:0000313" key="1">
    <source>
        <dbReference type="EMBL" id="GFN82880.1"/>
    </source>
</evidence>
<dbReference type="EMBL" id="BLXT01001042">
    <property type="protein sequence ID" value="GFN82880.1"/>
    <property type="molecule type" value="Genomic_DNA"/>
</dbReference>
<keyword evidence="2" id="KW-1185">Reference proteome</keyword>
<evidence type="ECO:0000313" key="2">
    <source>
        <dbReference type="Proteomes" id="UP000735302"/>
    </source>
</evidence>
<accession>A0AAV3Y6K6</accession>
<gene>
    <name evidence="1" type="ORF">PoB_000938600</name>
</gene>
<dbReference type="AlphaFoldDB" id="A0AAV3Y6K6"/>